<proteinExistence type="inferred from homology"/>
<dbReference type="PANTHER" id="PTHR47234">
    <property type="match status" value="1"/>
</dbReference>
<dbReference type="InterPro" id="IPR036942">
    <property type="entry name" value="Beta-barrel_TonB_sf"/>
</dbReference>
<dbReference type="InterPro" id="IPR039426">
    <property type="entry name" value="TonB-dep_rcpt-like"/>
</dbReference>
<evidence type="ECO:0000256" key="4">
    <source>
        <dbReference type="ARBA" id="ARBA00022692"/>
    </source>
</evidence>
<evidence type="ECO:0000256" key="10">
    <source>
        <dbReference type="SAM" id="SignalP"/>
    </source>
</evidence>
<dbReference type="STRING" id="637679.GCA_001550055_02054"/>
<evidence type="ECO:0000256" key="6">
    <source>
        <dbReference type="ARBA" id="ARBA00023136"/>
    </source>
</evidence>
<name>A0A1G6ZJ63_9PROT</name>
<evidence type="ECO:0000259" key="11">
    <source>
        <dbReference type="Pfam" id="PF00593"/>
    </source>
</evidence>
<gene>
    <name evidence="13" type="ORF">SAMN04488071_1801</name>
</gene>
<dbReference type="RefSeq" id="WP_068304574.1">
    <property type="nucleotide sequence ID" value="NZ_FNAK01000004.1"/>
</dbReference>
<accession>A0A1G6ZJ63</accession>
<feature type="domain" description="TonB-dependent receptor plug" evidence="12">
    <location>
        <begin position="69"/>
        <end position="184"/>
    </location>
</feature>
<dbReference type="OrthoDB" id="7051241at2"/>
<dbReference type="GO" id="GO:0009279">
    <property type="term" value="C:cell outer membrane"/>
    <property type="evidence" value="ECO:0007669"/>
    <property type="project" value="UniProtKB-SubCell"/>
</dbReference>
<evidence type="ECO:0000256" key="2">
    <source>
        <dbReference type="ARBA" id="ARBA00022448"/>
    </source>
</evidence>
<keyword evidence="4 8" id="KW-0812">Transmembrane</keyword>
<evidence type="ECO:0000313" key="13">
    <source>
        <dbReference type="EMBL" id="SDE01586.1"/>
    </source>
</evidence>
<evidence type="ECO:0000256" key="7">
    <source>
        <dbReference type="ARBA" id="ARBA00023237"/>
    </source>
</evidence>
<sequence length="961" mass="104684">MTSQKFATKAVVRPSITRLLSSTALAATLMAAPSFAQDADQNTAQDAEEELQLEEISITGSRIKRTGISTPTPTTILNSENIELTGARNVIDVINELPQLGLSFSNESTSFSFGNAGLNFGDLRNLGAKRTLSLVDGRRSVGVPDDENFLSFDVTTLPPELIERIEVITGGASAVYGADAVSGVINYILKDDYEGVTVTAQAGTSDEGDSENYSTSVTAGGNFDGGKGNAVVSFEYSDSNGLFYRDRDQAISGLFFVGNPEDTGEGDGIPSQVALDGHRYINFGVPNATIWGPDWSIYSFNEDGTPFQAVPVDQIVDWYATRSDFGGIPGYTDRARIPVNRYNGFAKLRYDLSDNVRLKLQTRYSRTEANDTIGPAFAINAGIDTVSADNPFVTDELRALLGGAESFTFSRQFNEFGPRQSDIEREFFAITGGVEGTFAEGWSWDVFYQWGGTTTTNTNRNDRLDARYEQALDAIIDPDSGEVVCRDQSNGCAPLNPFGPEGTVSQAAVDFITTDHTTLTRNEQQLLSASVTGPIFDLPAGEVQVALGAEYRKDMLDFKPSWVWQEAAGFFASQFSPVKASNSVKEAFAEVLVPVVKDAPFAKEINLEAAIRLADYEYAGSNTSWKLGGDWQVIDDIRFRAVYARAVRAPALGELFNPGSRGASSLSDPCDALNVNENANRAANCAALGIPDDFIAQTRSVTTLVFSTGNENLDVEKADTLTLGVVLTPRFVPGLTVTADYFDIDLKGGITRFGAQNTLDNCVDLPSLDNGFCDAVSRGADGNIQEVLDTFINASGFRTKGVDFEVNYGFNLDDTVGVPGDLSFKVLGSYLDSYTFLQVADADDAVADQQAGETWNPNWRVNLDTTYRNGALTVNWQTRFTDSMRNSNTADAEFYSISKVPAQWRHDLQVNYQWNDRVGLYAGVDNVFDKMPPLHPWSYRGNGFYSLVGRYVYAGVRIRLQ</sequence>
<dbReference type="PROSITE" id="PS52016">
    <property type="entry name" value="TONB_DEPENDENT_REC_3"/>
    <property type="match status" value="1"/>
</dbReference>
<reference evidence="13 14" key="1">
    <citation type="submission" date="2016-10" db="EMBL/GenBank/DDBJ databases">
        <authorList>
            <person name="de Groot N.N."/>
        </authorList>
    </citation>
    <scope>NUCLEOTIDE SEQUENCE [LARGE SCALE GENOMIC DNA]</scope>
    <source>
        <strain evidence="13 14">CGMCC 1.9109</strain>
    </source>
</reference>
<keyword evidence="2 8" id="KW-0813">Transport</keyword>
<evidence type="ECO:0000256" key="5">
    <source>
        <dbReference type="ARBA" id="ARBA00023077"/>
    </source>
</evidence>
<evidence type="ECO:0000256" key="3">
    <source>
        <dbReference type="ARBA" id="ARBA00022452"/>
    </source>
</evidence>
<dbReference type="AlphaFoldDB" id="A0A1G6ZJ63"/>
<keyword evidence="5 9" id="KW-0798">TonB box</keyword>
<dbReference type="Gene3D" id="2.40.170.20">
    <property type="entry name" value="TonB-dependent receptor, beta-barrel domain"/>
    <property type="match status" value="1"/>
</dbReference>
<comment type="subcellular location">
    <subcellularLocation>
        <location evidence="1 8">Cell outer membrane</location>
        <topology evidence="1 8">Multi-pass membrane protein</topology>
    </subcellularLocation>
</comment>
<evidence type="ECO:0000256" key="8">
    <source>
        <dbReference type="PROSITE-ProRule" id="PRU01360"/>
    </source>
</evidence>
<evidence type="ECO:0000256" key="1">
    <source>
        <dbReference type="ARBA" id="ARBA00004571"/>
    </source>
</evidence>
<dbReference type="Pfam" id="PF07715">
    <property type="entry name" value="Plug"/>
    <property type="match status" value="1"/>
</dbReference>
<comment type="similarity">
    <text evidence="8 9">Belongs to the TonB-dependent receptor family.</text>
</comment>
<dbReference type="InterPro" id="IPR037066">
    <property type="entry name" value="Plug_dom_sf"/>
</dbReference>
<dbReference type="PANTHER" id="PTHR47234:SF2">
    <property type="entry name" value="TONB-DEPENDENT RECEPTOR"/>
    <property type="match status" value="1"/>
</dbReference>
<keyword evidence="14" id="KW-1185">Reference proteome</keyword>
<dbReference type="InterPro" id="IPR012910">
    <property type="entry name" value="Plug_dom"/>
</dbReference>
<dbReference type="InterPro" id="IPR000531">
    <property type="entry name" value="Beta-barrel_TonB"/>
</dbReference>
<keyword evidence="3 8" id="KW-1134">Transmembrane beta strand</keyword>
<dbReference type="Pfam" id="PF00593">
    <property type="entry name" value="TonB_dep_Rec_b-barrel"/>
    <property type="match status" value="1"/>
</dbReference>
<dbReference type="EMBL" id="FNAK01000004">
    <property type="protein sequence ID" value="SDE01586.1"/>
    <property type="molecule type" value="Genomic_DNA"/>
</dbReference>
<protein>
    <submittedName>
        <fullName evidence="13">Outer membrane receptor for ferrienterochelin and colicins</fullName>
    </submittedName>
</protein>
<evidence type="ECO:0000256" key="9">
    <source>
        <dbReference type="RuleBase" id="RU003357"/>
    </source>
</evidence>
<keyword evidence="6 8" id="KW-0472">Membrane</keyword>
<organism evidence="13 14">
    <name type="scientific">Kordiimonas lacus</name>
    <dbReference type="NCBI Taxonomy" id="637679"/>
    <lineage>
        <taxon>Bacteria</taxon>
        <taxon>Pseudomonadati</taxon>
        <taxon>Pseudomonadota</taxon>
        <taxon>Alphaproteobacteria</taxon>
        <taxon>Kordiimonadales</taxon>
        <taxon>Kordiimonadaceae</taxon>
        <taxon>Kordiimonas</taxon>
    </lineage>
</organism>
<feature type="signal peptide" evidence="10">
    <location>
        <begin position="1"/>
        <end position="36"/>
    </location>
</feature>
<evidence type="ECO:0000313" key="14">
    <source>
        <dbReference type="Proteomes" id="UP000183685"/>
    </source>
</evidence>
<dbReference type="Gene3D" id="2.170.130.10">
    <property type="entry name" value="TonB-dependent receptor, plug domain"/>
    <property type="match status" value="1"/>
</dbReference>
<feature type="domain" description="TonB-dependent receptor-like beta-barrel" evidence="11">
    <location>
        <begin position="402"/>
        <end position="927"/>
    </location>
</feature>
<feature type="chain" id="PRO_5010299700" evidence="10">
    <location>
        <begin position="37"/>
        <end position="961"/>
    </location>
</feature>
<dbReference type="SUPFAM" id="SSF56935">
    <property type="entry name" value="Porins"/>
    <property type="match status" value="1"/>
</dbReference>
<evidence type="ECO:0000259" key="12">
    <source>
        <dbReference type="Pfam" id="PF07715"/>
    </source>
</evidence>
<keyword evidence="13" id="KW-0675">Receptor</keyword>
<dbReference type="Proteomes" id="UP000183685">
    <property type="component" value="Unassembled WGS sequence"/>
</dbReference>
<keyword evidence="7 8" id="KW-0998">Cell outer membrane</keyword>
<keyword evidence="10" id="KW-0732">Signal</keyword>